<dbReference type="Proteomes" id="UP001057520">
    <property type="component" value="Chromosome"/>
</dbReference>
<dbReference type="InterPro" id="IPR012669">
    <property type="entry name" value="Pectate_lyase"/>
</dbReference>
<dbReference type="GO" id="GO:0016829">
    <property type="term" value="F:lyase activity"/>
    <property type="evidence" value="ECO:0007669"/>
    <property type="project" value="UniProtKB-KW"/>
</dbReference>
<organism evidence="2 3">
    <name type="scientific">Caulobacter segnis</name>
    <dbReference type="NCBI Taxonomy" id="88688"/>
    <lineage>
        <taxon>Bacteria</taxon>
        <taxon>Pseudomonadati</taxon>
        <taxon>Pseudomonadota</taxon>
        <taxon>Alphaproteobacteria</taxon>
        <taxon>Caulobacterales</taxon>
        <taxon>Caulobacteraceae</taxon>
        <taxon>Caulobacter</taxon>
    </lineage>
</organism>
<keyword evidence="3" id="KW-1185">Reference proteome</keyword>
<dbReference type="Pfam" id="PF09492">
    <property type="entry name" value="Pec_lyase"/>
    <property type="match status" value="1"/>
</dbReference>
<feature type="chain" id="PRO_5047272675" evidence="1">
    <location>
        <begin position="33"/>
        <end position="546"/>
    </location>
</feature>
<feature type="signal peptide" evidence="1">
    <location>
        <begin position="1"/>
        <end position="32"/>
    </location>
</feature>
<name>A0ABY4ZYA9_9CAUL</name>
<dbReference type="Gene3D" id="1.50.10.20">
    <property type="match status" value="1"/>
</dbReference>
<keyword evidence="2" id="KW-0456">Lyase</keyword>
<dbReference type="EMBL" id="CP096040">
    <property type="protein sequence ID" value="USQ97740.1"/>
    <property type="molecule type" value="Genomic_DNA"/>
</dbReference>
<reference evidence="2 3" key="1">
    <citation type="submission" date="2022-04" db="EMBL/GenBank/DDBJ databases">
        <title>Genome sequence of soybean root-associated Caulobacter segnis RL271.</title>
        <authorList>
            <person name="Longley R."/>
            <person name="Bonito G."/>
            <person name="Trigodet F."/>
            <person name="Crosson S."/>
            <person name="Fiebig A."/>
        </authorList>
    </citation>
    <scope>NUCLEOTIDE SEQUENCE [LARGE SCALE GENOMIC DNA]</scope>
    <source>
        <strain evidence="2 3">RL271</strain>
    </source>
</reference>
<keyword evidence="1" id="KW-0732">Signal</keyword>
<evidence type="ECO:0000313" key="3">
    <source>
        <dbReference type="Proteomes" id="UP001057520"/>
    </source>
</evidence>
<accession>A0ABY4ZYA9</accession>
<sequence>MPLSPISRRRLMATSAAAFAAAGALSPLKALAQTSKAQALDVMKKASRFMVEKAAYKGGYVWSYLPDFSRRWGEMEAFPTMIWVQPPGTGTVGHVFLDAYHATGDEYYYDAACKAADALISIQNPAGGWNYIGDLAGEASLKKWYDTIGKNGWRLEEFQHYYGNCTFDDEGTAECCKFMLRMYVEKKDPKYKAAFDKALKFVLESQYPVGGWPQRYPLKDEFHHHGNPDYTSFITFNDDVVGENIEFLIMVYQALGDKTVLEPIRRAMDCYVACQQPAPQAGWGLQHTVADLKPAGARTYEPKAFATHASASCVSQLLTFYQLTGDPKYLARVPEALAWLDSVRLPDDVMPGKARYPTFIQIGTNKPLYVHRTGSNVVNGRYYVDENPEKTVTHYSSFRNVDVAGLRARYEKLKATPPEEASKHSPLKGTRPLPKYFMVKDLSVDDLTVGGDLSSSATKRVSADPAKVAKLTAELNAEGWWPTPLTQTSQPYIGDGPATPTPGDFSETKVGDKYDTSPYPDPHPAIGISTGAFIANMATLIKFVDA</sequence>
<proteinExistence type="predicted"/>
<evidence type="ECO:0000256" key="1">
    <source>
        <dbReference type="SAM" id="SignalP"/>
    </source>
</evidence>
<gene>
    <name evidence="2" type="ORF">MZV50_09480</name>
</gene>
<dbReference type="InterPro" id="IPR006311">
    <property type="entry name" value="TAT_signal"/>
</dbReference>
<evidence type="ECO:0000313" key="2">
    <source>
        <dbReference type="EMBL" id="USQ97740.1"/>
    </source>
</evidence>
<dbReference type="SUPFAM" id="SSF81853">
    <property type="entry name" value="Family 10 polysaccharide lyase"/>
    <property type="match status" value="1"/>
</dbReference>
<protein>
    <submittedName>
        <fullName evidence="2">Pectate lyase</fullName>
    </submittedName>
</protein>
<dbReference type="PROSITE" id="PS51318">
    <property type="entry name" value="TAT"/>
    <property type="match status" value="1"/>
</dbReference>